<dbReference type="GO" id="GO:0006281">
    <property type="term" value="P:DNA repair"/>
    <property type="evidence" value="ECO:0007669"/>
    <property type="project" value="UniProtKB-KW"/>
</dbReference>
<dbReference type="Pfam" id="PF02144">
    <property type="entry name" value="Rad1"/>
    <property type="match status" value="1"/>
</dbReference>
<dbReference type="InterPro" id="IPR046938">
    <property type="entry name" value="DNA_clamp_sf"/>
</dbReference>
<proteinExistence type="inferred from homology"/>
<gene>
    <name evidence="6" type="ORF">BEMITA_LOCUS9902</name>
</gene>
<evidence type="ECO:0000256" key="4">
    <source>
        <dbReference type="ARBA" id="ARBA00023204"/>
    </source>
</evidence>
<name>A0A9P0AI85_BEMTA</name>
<evidence type="ECO:0000313" key="7">
    <source>
        <dbReference type="Proteomes" id="UP001152759"/>
    </source>
</evidence>
<dbReference type="CDD" id="cd00577">
    <property type="entry name" value="PCNA"/>
    <property type="match status" value="1"/>
</dbReference>
<sequence>MAHSLGPRNTVRNDDYLLVAKVDNVANLSKVLKAVSFQETATCFASENGIKMVVEDSRCIQASAFVCADVFEDYEVKEDPVIFRVNLSTLIECLTIFDGISSTPGASTAVKLKYRQHGAPLQVLLEEEGYITDCSLKTMEAFELLDFDLPPSSVLNKLILRSQSFHEDICDLDPSSEFVEIFMSPDPPYFKIKTVGNWTECNVKINKNSDMVETFQCQDTSRGRYKYTQIKPMLKPLAVSDKVSIRTDCEGLLCFQFMIHTENKQLCYVEYFCTPVIDEPED</sequence>
<comment type="similarity">
    <text evidence="2">Belongs to the rad1 family.</text>
</comment>
<evidence type="ECO:0008006" key="8">
    <source>
        <dbReference type="Google" id="ProtNLM"/>
    </source>
</evidence>
<reference evidence="6" key="1">
    <citation type="submission" date="2021-12" db="EMBL/GenBank/DDBJ databases">
        <authorList>
            <person name="King R."/>
        </authorList>
    </citation>
    <scope>NUCLEOTIDE SEQUENCE</scope>
</reference>
<comment type="subcellular location">
    <subcellularLocation>
        <location evidence="1">Nucleus</location>
    </subcellularLocation>
</comment>
<dbReference type="SUPFAM" id="SSF55979">
    <property type="entry name" value="DNA clamp"/>
    <property type="match status" value="1"/>
</dbReference>
<dbReference type="EMBL" id="OU963867">
    <property type="protein sequence ID" value="CAH0391264.1"/>
    <property type="molecule type" value="Genomic_DNA"/>
</dbReference>
<dbReference type="PANTHER" id="PTHR10870">
    <property type="entry name" value="CELL CYCLE CHECKPOINT PROTEIN RAD1"/>
    <property type="match status" value="1"/>
</dbReference>
<dbReference type="PRINTS" id="PR01246">
    <property type="entry name" value="RAD1REPAIR"/>
</dbReference>
<evidence type="ECO:0000256" key="2">
    <source>
        <dbReference type="ARBA" id="ARBA00010991"/>
    </source>
</evidence>
<keyword evidence="3" id="KW-0227">DNA damage</keyword>
<evidence type="ECO:0000313" key="6">
    <source>
        <dbReference type="EMBL" id="CAH0391264.1"/>
    </source>
</evidence>
<dbReference type="PANTHER" id="PTHR10870:SF0">
    <property type="entry name" value="CELL CYCLE CHECKPOINT PROTEIN RAD1"/>
    <property type="match status" value="1"/>
</dbReference>
<keyword evidence="7" id="KW-1185">Reference proteome</keyword>
<dbReference type="OrthoDB" id="337581at2759"/>
<protein>
    <recommendedName>
        <fullName evidence="8">Cell cycle checkpoint protein RAD1</fullName>
    </recommendedName>
</protein>
<organism evidence="6 7">
    <name type="scientific">Bemisia tabaci</name>
    <name type="common">Sweetpotato whitefly</name>
    <name type="synonym">Aleurodes tabaci</name>
    <dbReference type="NCBI Taxonomy" id="7038"/>
    <lineage>
        <taxon>Eukaryota</taxon>
        <taxon>Metazoa</taxon>
        <taxon>Ecdysozoa</taxon>
        <taxon>Arthropoda</taxon>
        <taxon>Hexapoda</taxon>
        <taxon>Insecta</taxon>
        <taxon>Pterygota</taxon>
        <taxon>Neoptera</taxon>
        <taxon>Paraneoptera</taxon>
        <taxon>Hemiptera</taxon>
        <taxon>Sternorrhyncha</taxon>
        <taxon>Aleyrodoidea</taxon>
        <taxon>Aleyrodidae</taxon>
        <taxon>Aleyrodinae</taxon>
        <taxon>Bemisia</taxon>
    </lineage>
</organism>
<evidence type="ECO:0000256" key="1">
    <source>
        <dbReference type="ARBA" id="ARBA00004123"/>
    </source>
</evidence>
<dbReference type="GO" id="GO:0030896">
    <property type="term" value="C:checkpoint clamp complex"/>
    <property type="evidence" value="ECO:0007669"/>
    <property type="project" value="TreeGrafter"/>
</dbReference>
<dbReference type="AlphaFoldDB" id="A0A9P0AI85"/>
<dbReference type="GO" id="GO:0000077">
    <property type="term" value="P:DNA damage checkpoint signaling"/>
    <property type="evidence" value="ECO:0007669"/>
    <property type="project" value="InterPro"/>
</dbReference>
<dbReference type="PRINTS" id="PR01245">
    <property type="entry name" value="RAD1REC1"/>
</dbReference>
<dbReference type="InterPro" id="IPR003011">
    <property type="entry name" value="Cell_cycle_checkpoint_Rad1"/>
</dbReference>
<dbReference type="KEGG" id="btab:109038484"/>
<dbReference type="InterPro" id="IPR003021">
    <property type="entry name" value="Rad1_Rec1_Rad17"/>
</dbReference>
<keyword evidence="5" id="KW-0539">Nucleus</keyword>
<evidence type="ECO:0000256" key="5">
    <source>
        <dbReference type="ARBA" id="ARBA00023242"/>
    </source>
</evidence>
<dbReference type="Proteomes" id="UP001152759">
    <property type="component" value="Chromosome 6"/>
</dbReference>
<keyword evidence="4" id="KW-0234">DNA repair</keyword>
<dbReference type="Gene3D" id="3.70.10.10">
    <property type="match status" value="1"/>
</dbReference>
<accession>A0A9P0AI85</accession>
<evidence type="ECO:0000256" key="3">
    <source>
        <dbReference type="ARBA" id="ARBA00022763"/>
    </source>
</evidence>